<dbReference type="AlphaFoldDB" id="A0AAX4HVX6"/>
<sequence length="248" mass="27982">MTAILNTSEIPSITILRQNIDYCDQTLPRCKKLHETMRYFRASFTSSKGMEGNSLIDWKSTKQQAALTEMTNAFLERDGMGRHFWPDDETSDRFNRLKYSTDHALIKQTIRQLFWRMNLQHFRNAKYRKNKDNKDSTAEDTLAGRGLSHDNPIEVDPVSDGDPSHNGDEIPESRRSVTVASFTAQHGTTDEGVPQLASNDTRPHGTGDREASKDPYRVPESPGIDGAVRTIREACPPPSCMVALANKR</sequence>
<dbReference type="EMBL" id="CP137305">
    <property type="protein sequence ID" value="WQF75110.1"/>
    <property type="molecule type" value="Genomic_DNA"/>
</dbReference>
<evidence type="ECO:0000313" key="3">
    <source>
        <dbReference type="Proteomes" id="UP001322277"/>
    </source>
</evidence>
<gene>
    <name evidence="2" type="ORF">CDEST_00124</name>
</gene>
<protein>
    <submittedName>
        <fullName evidence="2">Uncharacterized protein</fullName>
    </submittedName>
</protein>
<dbReference type="KEGG" id="cdet:87936627"/>
<evidence type="ECO:0000256" key="1">
    <source>
        <dbReference type="SAM" id="MobiDB-lite"/>
    </source>
</evidence>
<feature type="compositionally biased region" description="Basic and acidic residues" evidence="1">
    <location>
        <begin position="162"/>
        <end position="175"/>
    </location>
</feature>
<accession>A0AAX4HVX6</accession>
<dbReference type="GeneID" id="87936627"/>
<feature type="compositionally biased region" description="Polar residues" evidence="1">
    <location>
        <begin position="176"/>
        <end position="187"/>
    </location>
</feature>
<feature type="region of interest" description="Disordered" evidence="1">
    <location>
        <begin position="126"/>
        <end position="224"/>
    </location>
</feature>
<proteinExistence type="predicted"/>
<dbReference type="RefSeq" id="XP_062772334.1">
    <property type="nucleotide sequence ID" value="XM_062916283.1"/>
</dbReference>
<dbReference type="Proteomes" id="UP001322277">
    <property type="component" value="Chromosome 1"/>
</dbReference>
<feature type="compositionally biased region" description="Basic and acidic residues" evidence="1">
    <location>
        <begin position="201"/>
        <end position="217"/>
    </location>
</feature>
<evidence type="ECO:0000313" key="2">
    <source>
        <dbReference type="EMBL" id="WQF75110.1"/>
    </source>
</evidence>
<organism evidence="2 3">
    <name type="scientific">Colletotrichum destructivum</name>
    <dbReference type="NCBI Taxonomy" id="34406"/>
    <lineage>
        <taxon>Eukaryota</taxon>
        <taxon>Fungi</taxon>
        <taxon>Dikarya</taxon>
        <taxon>Ascomycota</taxon>
        <taxon>Pezizomycotina</taxon>
        <taxon>Sordariomycetes</taxon>
        <taxon>Hypocreomycetidae</taxon>
        <taxon>Glomerellales</taxon>
        <taxon>Glomerellaceae</taxon>
        <taxon>Colletotrichum</taxon>
        <taxon>Colletotrichum destructivum species complex</taxon>
    </lineage>
</organism>
<name>A0AAX4HVX6_9PEZI</name>
<keyword evidence="3" id="KW-1185">Reference proteome</keyword>
<reference evidence="3" key="1">
    <citation type="journal article" date="2023" name="bioRxiv">
        <title>Complete genome of the Medicago anthracnose fungus, Colletotrichum destructivum, reveals a mini-chromosome-like region within a core chromosome.</title>
        <authorList>
            <person name="Lapalu N."/>
            <person name="Simon A."/>
            <person name="Lu A."/>
            <person name="Plaumann P.-L."/>
            <person name="Amselem J."/>
            <person name="Pigne S."/>
            <person name="Auger A."/>
            <person name="Koch C."/>
            <person name="Dallery J.-F."/>
            <person name="O'Connell R.J."/>
        </authorList>
    </citation>
    <scope>NUCLEOTIDE SEQUENCE [LARGE SCALE GENOMIC DNA]</scope>
    <source>
        <strain evidence="3">CBS 520.97</strain>
    </source>
</reference>